<dbReference type="EMBL" id="FBWK01000021">
    <property type="protein sequence ID" value="CUX24126.1"/>
    <property type="molecule type" value="Genomic_DNA"/>
</dbReference>
<evidence type="ECO:0000313" key="3">
    <source>
        <dbReference type="Proteomes" id="UP000191988"/>
    </source>
</evidence>
<dbReference type="Proteomes" id="UP000191988">
    <property type="component" value="Unassembled WGS sequence"/>
</dbReference>
<feature type="chain" id="PRO_5010569454" description="APCDD1 domain-containing protein" evidence="1">
    <location>
        <begin position="30"/>
        <end position="204"/>
    </location>
</feature>
<evidence type="ECO:0000313" key="2">
    <source>
        <dbReference type="EMBL" id="CUX24126.1"/>
    </source>
</evidence>
<proteinExistence type="predicted"/>
<reference evidence="3" key="1">
    <citation type="submission" date="2016-01" db="EMBL/GenBank/DDBJ databases">
        <authorList>
            <person name="Regsiter A."/>
            <person name="william w."/>
        </authorList>
    </citation>
    <scope>NUCLEOTIDE SEQUENCE [LARGE SCALE GENOMIC DNA]</scope>
    <source>
        <strain evidence="3">CFBP 6623</strain>
    </source>
</reference>
<dbReference type="STRING" id="1183432.AGR3A_Cc280007"/>
<dbReference type="AlphaFoldDB" id="A0A1S7PNI3"/>
<accession>A0A1S7PNI3</accession>
<evidence type="ECO:0000256" key="1">
    <source>
        <dbReference type="SAM" id="SignalP"/>
    </source>
</evidence>
<keyword evidence="1" id="KW-0732">Signal</keyword>
<protein>
    <recommendedName>
        <fullName evidence="4">APCDD1 domain-containing protein</fullName>
    </recommendedName>
</protein>
<gene>
    <name evidence="2" type="ORF">AGR3A_Cc280007</name>
</gene>
<dbReference type="RefSeq" id="WP_046798855.1">
    <property type="nucleotide sequence ID" value="NZ_LT009723.1"/>
</dbReference>
<feature type="signal peptide" evidence="1">
    <location>
        <begin position="1"/>
        <end position="29"/>
    </location>
</feature>
<evidence type="ECO:0008006" key="4">
    <source>
        <dbReference type="Google" id="ProtNLM"/>
    </source>
</evidence>
<keyword evidence="3" id="KW-1185">Reference proteome</keyword>
<organism evidence="2 3">
    <name type="scientific">Agrobacterium tomkonis CFBP 6623</name>
    <dbReference type="NCBI Taxonomy" id="1183432"/>
    <lineage>
        <taxon>Bacteria</taxon>
        <taxon>Pseudomonadati</taxon>
        <taxon>Pseudomonadota</taxon>
        <taxon>Alphaproteobacteria</taxon>
        <taxon>Hyphomicrobiales</taxon>
        <taxon>Rhizobiaceae</taxon>
        <taxon>Rhizobium/Agrobacterium group</taxon>
        <taxon>Agrobacterium</taxon>
        <taxon>Agrobacterium tumefaciens complex</taxon>
    </lineage>
</organism>
<sequence>MKPARTPLLVALLAAAGILPIPAALPARADDGKVDLQGEWTTDCLRIGKSDWHGVITRITIRGDRMHAVSQIYARNGCQQPTVQVRYEGTLDGGLKEHDSLLFAHTVTSITMTPNDADVVAHYNGDPKGVGCGLSGWKENTPFNVEGRTCAAANFAGKGDTLFDRAWIDGNRLRFAAFPVEWSNRSPDDRPQSPLETVYYRTSY</sequence>
<name>A0A1S7PNI3_9HYPH</name>